<feature type="transmembrane region" description="Helical" evidence="1">
    <location>
        <begin position="42"/>
        <end position="63"/>
    </location>
</feature>
<feature type="transmembrane region" description="Helical" evidence="1">
    <location>
        <begin position="115"/>
        <end position="136"/>
    </location>
</feature>
<dbReference type="Pfam" id="PF05656">
    <property type="entry name" value="DUF805"/>
    <property type="match status" value="1"/>
</dbReference>
<dbReference type="Proteomes" id="UP000283946">
    <property type="component" value="Chromosome"/>
</dbReference>
<dbReference type="GO" id="GO:0005886">
    <property type="term" value="C:plasma membrane"/>
    <property type="evidence" value="ECO:0007669"/>
    <property type="project" value="TreeGrafter"/>
</dbReference>
<dbReference type="KEGG" id="ria:C7V51_11590"/>
<keyword evidence="1" id="KW-0812">Transmembrane</keyword>
<dbReference type="PANTHER" id="PTHR34980">
    <property type="entry name" value="INNER MEMBRANE PROTEIN-RELATED-RELATED"/>
    <property type="match status" value="1"/>
</dbReference>
<keyword evidence="1" id="KW-0472">Membrane</keyword>
<organism evidence="2 3">
    <name type="scientific">Rathayibacter iranicus</name>
    <dbReference type="NCBI Taxonomy" id="59737"/>
    <lineage>
        <taxon>Bacteria</taxon>
        <taxon>Bacillati</taxon>
        <taxon>Actinomycetota</taxon>
        <taxon>Actinomycetes</taxon>
        <taxon>Micrococcales</taxon>
        <taxon>Microbacteriaceae</taxon>
        <taxon>Rathayibacter</taxon>
    </lineage>
</organism>
<dbReference type="EMBL" id="CP028130">
    <property type="protein sequence ID" value="AZZ56446.1"/>
    <property type="molecule type" value="Genomic_DNA"/>
</dbReference>
<gene>
    <name evidence="2" type="ORF">C7V51_11590</name>
</gene>
<reference evidence="2 3" key="1">
    <citation type="submission" date="2018-03" db="EMBL/GenBank/DDBJ databases">
        <title>Bacteriophage NCPPB3778 and a type I-E CRISPR drive the evolution of the US Biological Select Agent, Rathayibacter toxicus.</title>
        <authorList>
            <person name="Davis E.W.II."/>
            <person name="Tabima J.F."/>
            <person name="Weisberg A.J."/>
            <person name="Dantas Lopes L."/>
            <person name="Wiseman M.S."/>
            <person name="Wiseman M.S."/>
            <person name="Pupko T."/>
            <person name="Belcher M.S."/>
            <person name="Sechler A.J."/>
            <person name="Tancos M.A."/>
            <person name="Schroeder B.K."/>
            <person name="Murray T.D."/>
            <person name="Luster D.G."/>
            <person name="Schneider W.L."/>
            <person name="Rogers E."/>
            <person name="Andreote F.D."/>
            <person name="Grunwald N.J."/>
            <person name="Putnam M.L."/>
            <person name="Chang J.H."/>
        </authorList>
    </citation>
    <scope>NUCLEOTIDE SEQUENCE [LARGE SCALE GENOMIC DNA]</scope>
    <source>
        <strain evidence="2 3">NCCPB 2253</strain>
    </source>
</reference>
<accession>A0AAD1EMT8</accession>
<dbReference type="AlphaFoldDB" id="A0AAD1EMT8"/>
<sequence length="152" mass="16717">MSPRTDEPPLSLPYYGASPTAAIRRFFAKYATFSGRASRAEYWWIILAGTIVSTLLGLLDGAGSDLDVRLTPFRSGPVYDTPWVGVLAGAIALATLIPSLALIWRRLHDVNFSGLWILATFVPIAGFVFLVILFVLPPRPEGARFDSEHNIR</sequence>
<keyword evidence="1" id="KW-1133">Transmembrane helix</keyword>
<evidence type="ECO:0000256" key="1">
    <source>
        <dbReference type="SAM" id="Phobius"/>
    </source>
</evidence>
<dbReference type="RefSeq" id="WP_104265631.1">
    <property type="nucleotide sequence ID" value="NZ_CP028130.1"/>
</dbReference>
<evidence type="ECO:0000313" key="2">
    <source>
        <dbReference type="EMBL" id="AZZ56446.1"/>
    </source>
</evidence>
<evidence type="ECO:0000313" key="3">
    <source>
        <dbReference type="Proteomes" id="UP000283946"/>
    </source>
</evidence>
<dbReference type="InterPro" id="IPR008523">
    <property type="entry name" value="DUF805"/>
</dbReference>
<name>A0AAD1EMT8_9MICO</name>
<dbReference type="PANTHER" id="PTHR34980:SF2">
    <property type="entry name" value="INNER MEMBRANE PROTEIN YHAH-RELATED"/>
    <property type="match status" value="1"/>
</dbReference>
<protein>
    <submittedName>
        <fullName evidence="2">DUF805 domain-containing protein</fullName>
    </submittedName>
</protein>
<feature type="transmembrane region" description="Helical" evidence="1">
    <location>
        <begin position="83"/>
        <end position="103"/>
    </location>
</feature>
<proteinExistence type="predicted"/>